<organism evidence="3 4">
    <name type="scientific">Symbiodinium natans</name>
    <dbReference type="NCBI Taxonomy" id="878477"/>
    <lineage>
        <taxon>Eukaryota</taxon>
        <taxon>Sar</taxon>
        <taxon>Alveolata</taxon>
        <taxon>Dinophyceae</taxon>
        <taxon>Suessiales</taxon>
        <taxon>Symbiodiniaceae</taxon>
        <taxon>Symbiodinium</taxon>
    </lineage>
</organism>
<dbReference type="OrthoDB" id="445171at2759"/>
<feature type="domain" description="TFIIS central" evidence="2">
    <location>
        <begin position="138"/>
        <end position="199"/>
    </location>
</feature>
<comment type="caution">
    <text evidence="3">The sequence shown here is derived from an EMBL/GenBank/DDBJ whole genome shotgun (WGS) entry which is preliminary data.</text>
</comment>
<evidence type="ECO:0000313" key="3">
    <source>
        <dbReference type="EMBL" id="CAE7273692.1"/>
    </source>
</evidence>
<dbReference type="GO" id="GO:0006351">
    <property type="term" value="P:DNA-templated transcription"/>
    <property type="evidence" value="ECO:0007669"/>
    <property type="project" value="InterPro"/>
</dbReference>
<dbReference type="Gene3D" id="1.10.472.30">
    <property type="entry name" value="Transcription elongation factor S-II, central domain"/>
    <property type="match status" value="1"/>
</dbReference>
<evidence type="ECO:0000256" key="1">
    <source>
        <dbReference type="SAM" id="MobiDB-lite"/>
    </source>
</evidence>
<dbReference type="Pfam" id="PF07500">
    <property type="entry name" value="TFIIS_M"/>
    <property type="match status" value="1"/>
</dbReference>
<evidence type="ECO:0000259" key="2">
    <source>
        <dbReference type="Pfam" id="PF07500"/>
    </source>
</evidence>
<evidence type="ECO:0000313" key="4">
    <source>
        <dbReference type="Proteomes" id="UP000604046"/>
    </source>
</evidence>
<dbReference type="Proteomes" id="UP000604046">
    <property type="component" value="Unassembled WGS sequence"/>
</dbReference>
<dbReference type="EMBL" id="CAJNDS010001703">
    <property type="protein sequence ID" value="CAE7273692.1"/>
    <property type="molecule type" value="Genomic_DNA"/>
</dbReference>
<dbReference type="InterPro" id="IPR036575">
    <property type="entry name" value="TFIIS_cen_dom_sf"/>
</dbReference>
<name>A0A812MLF9_9DINO</name>
<proteinExistence type="predicted"/>
<protein>
    <recommendedName>
        <fullName evidence="2">TFIIS central domain-containing protein</fullName>
    </recommendedName>
</protein>
<sequence length="200" mass="22208">MAIELDSDSDCEVLEAPKKRLRGQPSLDAVLRHVYRPRDLPPVAPLLVPQRARAPSPQPRRAEPRSTLKALFRQRREEIQQRGVGETPLGLQERQGERLVESNNADAEGLASLMAQAGLLPALAERLARAARRGEQRGAMARPALRSVVYNLRHNAALVHKVNSGEIAVEALLRMSHLDMAGTSVIARRQRLHQEALRDV</sequence>
<keyword evidence="4" id="KW-1185">Reference proteome</keyword>
<gene>
    <name evidence="3" type="ORF">SNAT2548_LOCUS14522</name>
</gene>
<reference evidence="3" key="1">
    <citation type="submission" date="2021-02" db="EMBL/GenBank/DDBJ databases">
        <authorList>
            <person name="Dougan E. K."/>
            <person name="Rhodes N."/>
            <person name="Thang M."/>
            <person name="Chan C."/>
        </authorList>
    </citation>
    <scope>NUCLEOTIDE SEQUENCE</scope>
</reference>
<dbReference type="SUPFAM" id="SSF46942">
    <property type="entry name" value="Elongation factor TFIIS domain 2"/>
    <property type="match status" value="1"/>
</dbReference>
<dbReference type="InterPro" id="IPR003618">
    <property type="entry name" value="TFIIS_cen_dom"/>
</dbReference>
<feature type="non-terminal residue" evidence="3">
    <location>
        <position position="1"/>
    </location>
</feature>
<dbReference type="AlphaFoldDB" id="A0A812MLF9"/>
<accession>A0A812MLF9</accession>
<feature type="region of interest" description="Disordered" evidence="1">
    <location>
        <begin position="45"/>
        <end position="66"/>
    </location>
</feature>